<dbReference type="InterPro" id="IPR029052">
    <property type="entry name" value="Metallo-depent_PP-like"/>
</dbReference>
<accession>A0A9W6KFD6</accession>
<dbReference type="EMBL" id="BSFP01000003">
    <property type="protein sequence ID" value="GLK99225.1"/>
    <property type="molecule type" value="Genomic_DNA"/>
</dbReference>
<dbReference type="PANTHER" id="PTHR43143:SF1">
    <property type="entry name" value="SERINE_THREONINE-PROTEIN PHOSPHATASE CPPED1"/>
    <property type="match status" value="1"/>
</dbReference>
<organism evidence="2 3">
    <name type="scientific">Dactylosporangium matsuzakiense</name>
    <dbReference type="NCBI Taxonomy" id="53360"/>
    <lineage>
        <taxon>Bacteria</taxon>
        <taxon>Bacillati</taxon>
        <taxon>Actinomycetota</taxon>
        <taxon>Actinomycetes</taxon>
        <taxon>Micromonosporales</taxon>
        <taxon>Micromonosporaceae</taxon>
        <taxon>Dactylosporangium</taxon>
    </lineage>
</organism>
<evidence type="ECO:0000313" key="2">
    <source>
        <dbReference type="EMBL" id="GLK99225.1"/>
    </source>
</evidence>
<dbReference type="Proteomes" id="UP001143480">
    <property type="component" value="Unassembled WGS sequence"/>
</dbReference>
<dbReference type="InterPro" id="IPR004843">
    <property type="entry name" value="Calcineurin-like_PHP"/>
</dbReference>
<protein>
    <submittedName>
        <fullName evidence="2">Phosphohydrolase</fullName>
    </submittedName>
</protein>
<feature type="domain" description="Calcineurin-like phosphoesterase" evidence="1">
    <location>
        <begin position="11"/>
        <end position="208"/>
    </location>
</feature>
<evidence type="ECO:0000259" key="1">
    <source>
        <dbReference type="Pfam" id="PF00149"/>
    </source>
</evidence>
<dbReference type="InterPro" id="IPR051918">
    <property type="entry name" value="STPP_CPPED1"/>
</dbReference>
<comment type="caution">
    <text evidence="2">The sequence shown here is derived from an EMBL/GenBank/DDBJ whole genome shotgun (WGS) entry which is preliminary data.</text>
</comment>
<sequence>MTTSPHGDPPLRLVQLSDTHLSRWDGPLRRNFRTLAGFVNDTLRPDLVIHAGDSVLSNPDAEEDFLAARELLGLIRAPMLFIPGNHDVGEPYERTWWTATADRVARYRRHFGPDRWLHWFGDVALIGLNSQIFGIGLAEEDEQWQWLAAVAREVEGRATIVFLHKSFWTGYCGSDGRQGAIDPADRDRILDILRGSRLLGVSNGDVHRYRKTWRGEQFELWGPSTAFLVHREETQKLPAGLEQLGVVLFEFVGEQVKTTFQTTPGLEEVEVGGFGESKLIRGEIRAAMELHQAAAAH</sequence>
<reference evidence="2" key="2">
    <citation type="submission" date="2023-01" db="EMBL/GenBank/DDBJ databases">
        <authorList>
            <person name="Sun Q."/>
            <person name="Evtushenko L."/>
        </authorList>
    </citation>
    <scope>NUCLEOTIDE SEQUENCE</scope>
    <source>
        <strain evidence="2">VKM Ac-1321</strain>
    </source>
</reference>
<name>A0A9W6KFD6_9ACTN</name>
<dbReference type="SUPFAM" id="SSF56300">
    <property type="entry name" value="Metallo-dependent phosphatases"/>
    <property type="match status" value="1"/>
</dbReference>
<keyword evidence="3" id="KW-1185">Reference proteome</keyword>
<dbReference type="Pfam" id="PF00149">
    <property type="entry name" value="Metallophos"/>
    <property type="match status" value="1"/>
</dbReference>
<evidence type="ECO:0000313" key="3">
    <source>
        <dbReference type="Proteomes" id="UP001143480"/>
    </source>
</evidence>
<gene>
    <name evidence="2" type="ORF">GCM10017581_009660</name>
</gene>
<proteinExistence type="predicted"/>
<reference evidence="2" key="1">
    <citation type="journal article" date="2014" name="Int. J. Syst. Evol. Microbiol.">
        <title>Complete genome sequence of Corynebacterium casei LMG S-19264T (=DSM 44701T), isolated from a smear-ripened cheese.</title>
        <authorList>
            <consortium name="US DOE Joint Genome Institute (JGI-PGF)"/>
            <person name="Walter F."/>
            <person name="Albersmeier A."/>
            <person name="Kalinowski J."/>
            <person name="Ruckert C."/>
        </authorList>
    </citation>
    <scope>NUCLEOTIDE SEQUENCE</scope>
    <source>
        <strain evidence="2">VKM Ac-1321</strain>
    </source>
</reference>
<dbReference type="AlphaFoldDB" id="A0A9W6KFD6"/>
<dbReference type="PANTHER" id="PTHR43143">
    <property type="entry name" value="METALLOPHOSPHOESTERASE, CALCINEURIN SUPERFAMILY"/>
    <property type="match status" value="1"/>
</dbReference>
<dbReference type="Gene3D" id="3.60.21.10">
    <property type="match status" value="1"/>
</dbReference>
<dbReference type="RefSeq" id="WP_271188885.1">
    <property type="nucleotide sequence ID" value="NZ_BSFP01000003.1"/>
</dbReference>
<dbReference type="GO" id="GO:0016787">
    <property type="term" value="F:hydrolase activity"/>
    <property type="evidence" value="ECO:0007669"/>
    <property type="project" value="InterPro"/>
</dbReference>